<accession>A0ABP0V8U7</accession>
<evidence type="ECO:0000313" key="1">
    <source>
        <dbReference type="EMBL" id="CAK9250850.1"/>
    </source>
</evidence>
<evidence type="ECO:0000313" key="2">
    <source>
        <dbReference type="Proteomes" id="UP001497444"/>
    </source>
</evidence>
<protein>
    <submittedName>
        <fullName evidence="1">Uncharacterized protein</fullName>
    </submittedName>
</protein>
<gene>
    <name evidence="1" type="ORF">CSSPJE1EN1_LOCUS26228</name>
</gene>
<sequence>MVNWKESTREIGTGVSKIQSKVQEGFIEITPTIHDEGTGLFACTSRCNACTFNQFRATRRCLLLLNPLSNSNYPPFPLLFYGSPYVEGIIRFYLAGDDSIVSHGRAFLEHPYWLSVNDDSADTLRRYGSAFELAQRIYEEKVLFDGFMKSYSNYIFSTCICQFHQVFFHAHVPAGLTRNPRDDKAYTLRRMVQRLAALNIIPTYHHSPSAVVERRNIFSNRVTSLQLAEQEGTIVLIHLLI</sequence>
<reference evidence="1" key="1">
    <citation type="submission" date="2024-02" db="EMBL/GenBank/DDBJ databases">
        <authorList>
            <consortium name="ELIXIR-Norway"/>
            <consortium name="Elixir Norway"/>
        </authorList>
    </citation>
    <scope>NUCLEOTIDE SEQUENCE</scope>
</reference>
<dbReference type="EMBL" id="CAXAQS010000255">
    <property type="protein sequence ID" value="CAK9250850.1"/>
    <property type="molecule type" value="Genomic_DNA"/>
</dbReference>
<organism evidence="1 2">
    <name type="scientific">Sphagnum jensenii</name>
    <dbReference type="NCBI Taxonomy" id="128206"/>
    <lineage>
        <taxon>Eukaryota</taxon>
        <taxon>Viridiplantae</taxon>
        <taxon>Streptophyta</taxon>
        <taxon>Embryophyta</taxon>
        <taxon>Bryophyta</taxon>
        <taxon>Sphagnophytina</taxon>
        <taxon>Sphagnopsida</taxon>
        <taxon>Sphagnales</taxon>
        <taxon>Sphagnaceae</taxon>
        <taxon>Sphagnum</taxon>
    </lineage>
</organism>
<proteinExistence type="predicted"/>
<name>A0ABP0V8U7_9BRYO</name>
<dbReference type="Proteomes" id="UP001497444">
    <property type="component" value="Unassembled WGS sequence"/>
</dbReference>
<comment type="caution">
    <text evidence="1">The sequence shown here is derived from an EMBL/GenBank/DDBJ whole genome shotgun (WGS) entry which is preliminary data.</text>
</comment>
<keyword evidence="2" id="KW-1185">Reference proteome</keyword>